<dbReference type="AlphaFoldDB" id="A0AAV8XYH4"/>
<name>A0AAV8XYH4_9CUCU</name>
<keyword evidence="6" id="KW-1185">Reference proteome</keyword>
<dbReference type="PANTHER" id="PTHR39957:SF1">
    <property type="entry name" value="AT09846P1-RELATED"/>
    <property type="match status" value="1"/>
</dbReference>
<sequence length="109" mass="12023">MKAIFFVLFFCVLQASINCWTGIVKYNATITPRNAYCFTESNSIGALRRGEEKRISGLCAIAVCLNNRDISLLGCGVVQVEPPCYVADGDLSKPYPDCCFEIICPQDND</sequence>
<dbReference type="Pfam" id="PF15430">
    <property type="entry name" value="SVWC"/>
    <property type="match status" value="1"/>
</dbReference>
<keyword evidence="2" id="KW-0964">Secreted</keyword>
<feature type="signal peptide" evidence="3">
    <location>
        <begin position="1"/>
        <end position="19"/>
    </location>
</feature>
<evidence type="ECO:0000313" key="5">
    <source>
        <dbReference type="EMBL" id="KAJ8943747.1"/>
    </source>
</evidence>
<evidence type="ECO:0000313" key="6">
    <source>
        <dbReference type="Proteomes" id="UP001162162"/>
    </source>
</evidence>
<evidence type="ECO:0000256" key="1">
    <source>
        <dbReference type="ARBA" id="ARBA00004613"/>
    </source>
</evidence>
<dbReference type="InterPro" id="IPR029277">
    <property type="entry name" value="SVWC_dom"/>
</dbReference>
<evidence type="ECO:0000259" key="4">
    <source>
        <dbReference type="SMART" id="SM01318"/>
    </source>
</evidence>
<dbReference type="GO" id="GO:0005576">
    <property type="term" value="C:extracellular region"/>
    <property type="evidence" value="ECO:0007669"/>
    <property type="project" value="UniProtKB-SubCell"/>
</dbReference>
<keyword evidence="3" id="KW-0732">Signal</keyword>
<dbReference type="InterPro" id="IPR053308">
    <property type="entry name" value="Vago-like"/>
</dbReference>
<evidence type="ECO:0000256" key="2">
    <source>
        <dbReference type="ARBA" id="ARBA00022525"/>
    </source>
</evidence>
<dbReference type="EMBL" id="JAPWTK010000277">
    <property type="protein sequence ID" value="KAJ8943747.1"/>
    <property type="molecule type" value="Genomic_DNA"/>
</dbReference>
<organism evidence="5 6">
    <name type="scientific">Aromia moschata</name>
    <dbReference type="NCBI Taxonomy" id="1265417"/>
    <lineage>
        <taxon>Eukaryota</taxon>
        <taxon>Metazoa</taxon>
        <taxon>Ecdysozoa</taxon>
        <taxon>Arthropoda</taxon>
        <taxon>Hexapoda</taxon>
        <taxon>Insecta</taxon>
        <taxon>Pterygota</taxon>
        <taxon>Neoptera</taxon>
        <taxon>Endopterygota</taxon>
        <taxon>Coleoptera</taxon>
        <taxon>Polyphaga</taxon>
        <taxon>Cucujiformia</taxon>
        <taxon>Chrysomeloidea</taxon>
        <taxon>Cerambycidae</taxon>
        <taxon>Cerambycinae</taxon>
        <taxon>Callichromatini</taxon>
        <taxon>Aromia</taxon>
    </lineage>
</organism>
<comment type="subcellular location">
    <subcellularLocation>
        <location evidence="1">Secreted</location>
    </subcellularLocation>
</comment>
<gene>
    <name evidence="5" type="ORF">NQ318_011958</name>
</gene>
<dbReference type="Proteomes" id="UP001162162">
    <property type="component" value="Unassembled WGS sequence"/>
</dbReference>
<comment type="caution">
    <text evidence="5">The sequence shown here is derived from an EMBL/GenBank/DDBJ whole genome shotgun (WGS) entry which is preliminary data.</text>
</comment>
<dbReference type="SMART" id="SM01318">
    <property type="entry name" value="SVWC"/>
    <property type="match status" value="1"/>
</dbReference>
<protein>
    <recommendedName>
        <fullName evidence="4">Single domain-containing protein</fullName>
    </recommendedName>
</protein>
<feature type="chain" id="PRO_5043877456" description="Single domain-containing protein" evidence="3">
    <location>
        <begin position="20"/>
        <end position="109"/>
    </location>
</feature>
<feature type="domain" description="Single" evidence="4">
    <location>
        <begin position="37"/>
        <end position="104"/>
    </location>
</feature>
<reference evidence="5" key="1">
    <citation type="journal article" date="2023" name="Insect Mol. Biol.">
        <title>Genome sequencing provides insights into the evolution of gene families encoding plant cell wall-degrading enzymes in longhorned beetles.</title>
        <authorList>
            <person name="Shin N.R."/>
            <person name="Okamura Y."/>
            <person name="Kirsch R."/>
            <person name="Pauchet Y."/>
        </authorList>
    </citation>
    <scope>NUCLEOTIDE SEQUENCE</scope>
    <source>
        <strain evidence="5">AMC_N1</strain>
    </source>
</reference>
<evidence type="ECO:0000256" key="3">
    <source>
        <dbReference type="SAM" id="SignalP"/>
    </source>
</evidence>
<accession>A0AAV8XYH4</accession>
<dbReference type="PANTHER" id="PTHR39957">
    <property type="entry name" value="AT09846P1-RELATED"/>
    <property type="match status" value="1"/>
</dbReference>
<proteinExistence type="predicted"/>